<evidence type="ECO:0000259" key="1">
    <source>
        <dbReference type="Pfam" id="PF11799"/>
    </source>
</evidence>
<dbReference type="RefSeq" id="WP_135060087.1">
    <property type="nucleotide sequence ID" value="NZ_CP038254.1"/>
</dbReference>
<proteinExistence type="predicted"/>
<feature type="domain" description="DUF4113" evidence="2">
    <location>
        <begin position="151"/>
        <end position="194"/>
    </location>
</feature>
<feature type="domain" description="DNA polymerase Y-family little finger" evidence="1">
    <location>
        <begin position="22"/>
        <end position="138"/>
    </location>
</feature>
<evidence type="ECO:0000259" key="2">
    <source>
        <dbReference type="Pfam" id="PF13438"/>
    </source>
</evidence>
<name>A0AAX1EF87_9GAMM</name>
<reference evidence="3 4" key="1">
    <citation type="submission" date="2019-03" db="EMBL/GenBank/DDBJ databases">
        <title>Diverse conjugative elements silence natural transformation in Legionella species.</title>
        <authorList>
            <person name="Durieux I."/>
            <person name="Ginevra C."/>
            <person name="Attaiech L."/>
            <person name="Picq K."/>
            <person name="Juan P.A."/>
            <person name="Jarraud S."/>
            <person name="Charpentier X."/>
        </authorList>
    </citation>
    <scope>NUCLEOTIDE SEQUENCE [LARGE SCALE GENOMIC DNA]</scope>
    <source>
        <strain evidence="3 4">HL-0427-4011</strain>
    </source>
</reference>
<evidence type="ECO:0000313" key="3">
    <source>
        <dbReference type="EMBL" id="QBR83758.1"/>
    </source>
</evidence>
<dbReference type="GO" id="GO:0003684">
    <property type="term" value="F:damaged DNA binding"/>
    <property type="evidence" value="ECO:0007669"/>
    <property type="project" value="InterPro"/>
</dbReference>
<sequence>MQRTLYELRGLPCLELEEIEPKQSIVSSKSFGMMQTEYHQLAEAISAHVASAWGKLRQQHLVAQYLSVFVLSNKHRKDLDQYSNSLGFKLINPSDDIRQLTKCAKFCLKCIYKPGVYYKKAGVLLDDLIPKEPRQIDLFNPLPHESTVHSEQLMKTIELINHRFGKSTVHLASEGHTKLWKMRGEMKSPNYTTQ</sequence>
<dbReference type="InterPro" id="IPR017961">
    <property type="entry name" value="DNA_pol_Y-fam_little_finger"/>
</dbReference>
<accession>A0AAX1EF87</accession>
<dbReference type="InterPro" id="IPR025188">
    <property type="entry name" value="DUF4113"/>
</dbReference>
<dbReference type="GO" id="GO:0006281">
    <property type="term" value="P:DNA repair"/>
    <property type="evidence" value="ECO:0007669"/>
    <property type="project" value="InterPro"/>
</dbReference>
<evidence type="ECO:0000313" key="4">
    <source>
        <dbReference type="Proteomes" id="UP000295517"/>
    </source>
</evidence>
<gene>
    <name evidence="3" type="ORF">E3983_04945</name>
</gene>
<dbReference type="Proteomes" id="UP000295517">
    <property type="component" value="Chromosome"/>
</dbReference>
<organism evidence="3 4">
    <name type="scientific">Legionella israelensis</name>
    <dbReference type="NCBI Taxonomy" id="454"/>
    <lineage>
        <taxon>Bacteria</taxon>
        <taxon>Pseudomonadati</taxon>
        <taxon>Pseudomonadota</taxon>
        <taxon>Gammaproteobacteria</taxon>
        <taxon>Legionellales</taxon>
        <taxon>Legionellaceae</taxon>
        <taxon>Legionella</taxon>
    </lineage>
</organism>
<dbReference type="EMBL" id="CP038254">
    <property type="protein sequence ID" value="QBR83758.1"/>
    <property type="molecule type" value="Genomic_DNA"/>
</dbReference>
<dbReference type="AlphaFoldDB" id="A0AAX1EF87"/>
<dbReference type="Pfam" id="PF13438">
    <property type="entry name" value="DUF4113"/>
    <property type="match status" value="1"/>
</dbReference>
<protein>
    <submittedName>
        <fullName evidence="3">DUF4113 domain-containing protein</fullName>
    </submittedName>
</protein>
<dbReference type="Pfam" id="PF11799">
    <property type="entry name" value="IMS_C"/>
    <property type="match status" value="1"/>
</dbReference>